<dbReference type="Pfam" id="PF03692">
    <property type="entry name" value="CxxCxxCC"/>
    <property type="match status" value="1"/>
</dbReference>
<protein>
    <recommendedName>
        <fullName evidence="3">Fe-S oxidoreductase</fullName>
    </recommendedName>
</protein>
<proteinExistence type="predicted"/>
<organism evidence="1 2">
    <name type="scientific">Candidatus Schekmanbacteria bacterium RBG_13_48_7</name>
    <dbReference type="NCBI Taxonomy" id="1817878"/>
    <lineage>
        <taxon>Bacteria</taxon>
        <taxon>Candidatus Schekmaniibacteriota</taxon>
    </lineage>
</organism>
<dbReference type="PANTHER" id="PTHR35866:SF1">
    <property type="entry name" value="YKGJ FAMILY CYSTEINE CLUSTER PROTEIN"/>
    <property type="match status" value="1"/>
</dbReference>
<dbReference type="AlphaFoldDB" id="A0A1F7RZ03"/>
<dbReference type="InterPro" id="IPR005358">
    <property type="entry name" value="Puta_zinc/iron-chelating_dom"/>
</dbReference>
<comment type="caution">
    <text evidence="1">The sequence shown here is derived from an EMBL/GenBank/DDBJ whole genome shotgun (WGS) entry which is preliminary data.</text>
</comment>
<dbReference type="PANTHER" id="PTHR35866">
    <property type="entry name" value="PUTATIVE-RELATED"/>
    <property type="match status" value="1"/>
</dbReference>
<evidence type="ECO:0008006" key="3">
    <source>
        <dbReference type="Google" id="ProtNLM"/>
    </source>
</evidence>
<accession>A0A1F7RZ03</accession>
<dbReference type="Proteomes" id="UP000179266">
    <property type="component" value="Unassembled WGS sequence"/>
</dbReference>
<reference evidence="1 2" key="1">
    <citation type="journal article" date="2016" name="Nat. Commun.">
        <title>Thousands of microbial genomes shed light on interconnected biogeochemical processes in an aquifer system.</title>
        <authorList>
            <person name="Anantharaman K."/>
            <person name="Brown C.T."/>
            <person name="Hug L.A."/>
            <person name="Sharon I."/>
            <person name="Castelle C.J."/>
            <person name="Probst A.J."/>
            <person name="Thomas B.C."/>
            <person name="Singh A."/>
            <person name="Wilkins M.J."/>
            <person name="Karaoz U."/>
            <person name="Brodie E.L."/>
            <person name="Williams K.H."/>
            <person name="Hubbard S.S."/>
            <person name="Banfield J.F."/>
        </authorList>
    </citation>
    <scope>NUCLEOTIDE SEQUENCE [LARGE SCALE GENOMIC DNA]</scope>
</reference>
<sequence>MKQTILKEYPRLTRKDRFKFLCHNRMSCFNQCCRDVTIFLTPYDIIRMKNRLGISSQEFLAKYTVSPFTKEQELPVVVLKMRDDMEKTCQFVEAQGCTIYEDRPWSCRMYPVGIASSKPDQDSPGEEFYFVMHEDVCNGLSESREWTIDEWIKDQKIESYDEIGNLFKEINLHSYLRAGKSLDPQKMEMYYMVCYNLDKFRTFLFESSFFDRFGVSQDVKELIEHDDLALLKFGFLWLKFSLFGEKTMKVKPDIIDKMKKGDVKTSK</sequence>
<evidence type="ECO:0000313" key="2">
    <source>
        <dbReference type="Proteomes" id="UP000179266"/>
    </source>
</evidence>
<gene>
    <name evidence="1" type="ORF">A2161_21770</name>
</gene>
<name>A0A1F7RZ03_9BACT</name>
<evidence type="ECO:0000313" key="1">
    <source>
        <dbReference type="EMBL" id="OGL46691.1"/>
    </source>
</evidence>
<dbReference type="EMBL" id="MGDD01000118">
    <property type="protein sequence ID" value="OGL46691.1"/>
    <property type="molecule type" value="Genomic_DNA"/>
</dbReference>